<keyword evidence="1" id="KW-0812">Transmembrane</keyword>
<reference evidence="2 3" key="2">
    <citation type="journal article" date="2015" name="J. Bacteriol.">
        <title>Genomic, proteomic, and biochemical analysis of the organohalide respiratory pathway in Desulfitobacterium dehalogenans.</title>
        <authorList>
            <person name="Kruse T."/>
            <person name="van de Pas B.A."/>
            <person name="Atteia A."/>
            <person name="Krab K."/>
            <person name="Hagen W.R."/>
            <person name="Goodwin L."/>
            <person name="Chain P."/>
            <person name="Boeren S."/>
            <person name="Maphosa F."/>
            <person name="Schraa G."/>
            <person name="de Vos W.M."/>
            <person name="van der Oost J."/>
            <person name="Smidt H."/>
            <person name="Stams A.J."/>
        </authorList>
    </citation>
    <scope>NUCLEOTIDE SEQUENCE [LARGE SCALE GENOMIC DNA]</scope>
    <source>
        <strain evidence="3">ATCC 51507 / DSM 9161 / JW/IU-DC1</strain>
    </source>
</reference>
<feature type="transmembrane region" description="Helical" evidence="1">
    <location>
        <begin position="191"/>
        <end position="212"/>
    </location>
</feature>
<accession>I4A774</accession>
<evidence type="ECO:0000256" key="1">
    <source>
        <dbReference type="SAM" id="Phobius"/>
    </source>
</evidence>
<evidence type="ECO:0000313" key="2">
    <source>
        <dbReference type="EMBL" id="AFL99808.1"/>
    </source>
</evidence>
<dbReference type="Proteomes" id="UP000006053">
    <property type="component" value="Chromosome"/>
</dbReference>
<feature type="transmembrane region" description="Helical" evidence="1">
    <location>
        <begin position="21"/>
        <end position="43"/>
    </location>
</feature>
<keyword evidence="3" id="KW-1185">Reference proteome</keyword>
<name>I4A774_DESDJ</name>
<feature type="transmembrane region" description="Helical" evidence="1">
    <location>
        <begin position="163"/>
        <end position="185"/>
    </location>
</feature>
<gene>
    <name evidence="2" type="ordered locus">Desde_1385</name>
</gene>
<protein>
    <submittedName>
        <fullName evidence="2">Uncharacterized protein</fullName>
    </submittedName>
</protein>
<dbReference type="HOGENOM" id="CLU_803459_0_0_9"/>
<proteinExistence type="predicted"/>
<dbReference type="KEGG" id="ddh:Desde_1385"/>
<keyword evidence="1" id="KW-1133">Transmembrane helix</keyword>
<sequence>MTCSNSPTLDEMWLKGVLVKWFANMVFMRKLLSGIPLKIYWFLKRIFQFAMKINCVLISKFNNMKGLSGAVRAIMNVLKCSLNHLSFLSRIWHNIRKFSFSGHKVLFIINIGLHAILSKDVEEGAIGGIMGRLFKWNMFFTSFLPLWCSIILSDFWSIGNHAVLYLVSLELAGMHWLCVISEFLWKIKIEAITVILLIIYIIISIHQINKIISEQERAANPERGTIKRAKRANKLTAEFLLAYILPMIAFDFSNLKSIVLFSIYFSVLSFLCVRNSNVYTNILLEFKGYRMYECDIECGVMNSKHLYTDCLIISKNNLAQTVPHEISYFDFENYIYIEIGDSANE</sequence>
<evidence type="ECO:0000313" key="3">
    <source>
        <dbReference type="Proteomes" id="UP000006053"/>
    </source>
</evidence>
<dbReference type="eggNOG" id="ENOG5032TNQ">
    <property type="taxonomic scope" value="Bacteria"/>
</dbReference>
<feature type="transmembrane region" description="Helical" evidence="1">
    <location>
        <begin position="137"/>
        <end position="156"/>
    </location>
</feature>
<keyword evidence="1" id="KW-0472">Membrane</keyword>
<reference evidence="3" key="1">
    <citation type="submission" date="2012-06" db="EMBL/GenBank/DDBJ databases">
        <title>Complete sequence of Desulfitobacterium dehalogenans ATCC 51507.</title>
        <authorList>
            <person name="Lucas S."/>
            <person name="Han J."/>
            <person name="Lapidus A."/>
            <person name="Cheng J.-F."/>
            <person name="Goodwin L."/>
            <person name="Pitluck S."/>
            <person name="Peters L."/>
            <person name="Ovchinnikova G."/>
            <person name="Teshima H."/>
            <person name="Detter J.C."/>
            <person name="Han C."/>
            <person name="Tapia R."/>
            <person name="Land M."/>
            <person name="Hauser L."/>
            <person name="Kyrpides N."/>
            <person name="Ivanova N."/>
            <person name="Pagani I."/>
            <person name="Kruse T."/>
            <person name="de Vos W.M."/>
            <person name="Smidt H."/>
            <person name="Woyke T."/>
        </authorList>
    </citation>
    <scope>NUCLEOTIDE SEQUENCE [LARGE SCALE GENOMIC DNA]</scope>
    <source>
        <strain evidence="3">ATCC 51507 / DSM 9161 / JW/IU-DC1</strain>
    </source>
</reference>
<dbReference type="EMBL" id="CP003348">
    <property type="protein sequence ID" value="AFL99808.1"/>
    <property type="molecule type" value="Genomic_DNA"/>
</dbReference>
<organism evidence="2 3">
    <name type="scientific">Desulfitobacterium dehalogenans (strain ATCC 51507 / DSM 9161 / JW/IU-DC1)</name>
    <dbReference type="NCBI Taxonomy" id="756499"/>
    <lineage>
        <taxon>Bacteria</taxon>
        <taxon>Bacillati</taxon>
        <taxon>Bacillota</taxon>
        <taxon>Clostridia</taxon>
        <taxon>Eubacteriales</taxon>
        <taxon>Desulfitobacteriaceae</taxon>
        <taxon>Desulfitobacterium</taxon>
    </lineage>
</organism>
<dbReference type="AlphaFoldDB" id="I4A774"/>